<evidence type="ECO:0000256" key="1">
    <source>
        <dbReference type="ARBA" id="ARBA00004479"/>
    </source>
</evidence>
<protein>
    <submittedName>
        <fullName evidence="7">Kin of IRRE-like protein 3</fullName>
    </submittedName>
</protein>
<evidence type="ECO:0000313" key="8">
    <source>
        <dbReference type="Proteomes" id="UP000314294"/>
    </source>
</evidence>
<accession>A0A4Z2J0U0</accession>
<dbReference type="Pfam" id="PF00047">
    <property type="entry name" value="ig"/>
    <property type="match status" value="1"/>
</dbReference>
<dbReference type="GO" id="GO:0050839">
    <property type="term" value="F:cell adhesion molecule binding"/>
    <property type="evidence" value="ECO:0007669"/>
    <property type="project" value="TreeGrafter"/>
</dbReference>
<dbReference type="GO" id="GO:0005886">
    <property type="term" value="C:plasma membrane"/>
    <property type="evidence" value="ECO:0007669"/>
    <property type="project" value="TreeGrafter"/>
</dbReference>
<feature type="domain" description="Ig-like" evidence="6">
    <location>
        <begin position="28"/>
        <end position="68"/>
    </location>
</feature>
<reference evidence="7 8" key="1">
    <citation type="submission" date="2019-03" db="EMBL/GenBank/DDBJ databases">
        <title>First draft genome of Liparis tanakae, snailfish: a comprehensive survey of snailfish specific genes.</title>
        <authorList>
            <person name="Kim W."/>
            <person name="Song I."/>
            <person name="Jeong J.-H."/>
            <person name="Kim D."/>
            <person name="Kim S."/>
            <person name="Ryu S."/>
            <person name="Song J.Y."/>
            <person name="Lee S.K."/>
        </authorList>
    </citation>
    <scope>NUCLEOTIDE SEQUENCE [LARGE SCALE GENOMIC DNA]</scope>
    <source>
        <tissue evidence="7">Muscle</tissue>
    </source>
</reference>
<dbReference type="InterPro" id="IPR051275">
    <property type="entry name" value="Cell_adhesion_signaling"/>
</dbReference>
<comment type="caution">
    <text evidence="7">The sequence shown here is derived from an EMBL/GenBank/DDBJ whole genome shotgun (WGS) entry which is preliminary data.</text>
</comment>
<gene>
    <name evidence="7" type="primary">KIRREL3_1</name>
    <name evidence="7" type="ORF">EYF80_006005</name>
</gene>
<name>A0A4Z2J0U0_9TELE</name>
<proteinExistence type="predicted"/>
<dbReference type="InterPro" id="IPR036179">
    <property type="entry name" value="Ig-like_dom_sf"/>
</dbReference>
<dbReference type="PANTHER" id="PTHR11640:SF49">
    <property type="entry name" value="KIN OF IRRE-LIKE PROTEIN 3"/>
    <property type="match status" value="1"/>
</dbReference>
<evidence type="ECO:0000256" key="2">
    <source>
        <dbReference type="ARBA" id="ARBA00023136"/>
    </source>
</evidence>
<dbReference type="Gene3D" id="2.60.40.10">
    <property type="entry name" value="Immunoglobulins"/>
    <property type="match status" value="1"/>
</dbReference>
<dbReference type="PANTHER" id="PTHR11640">
    <property type="entry name" value="NEPHRIN"/>
    <property type="match status" value="1"/>
</dbReference>
<keyword evidence="5" id="KW-0393">Immunoglobulin domain</keyword>
<evidence type="ECO:0000256" key="4">
    <source>
        <dbReference type="ARBA" id="ARBA00023180"/>
    </source>
</evidence>
<organism evidence="7 8">
    <name type="scientific">Liparis tanakae</name>
    <name type="common">Tanaka's snailfish</name>
    <dbReference type="NCBI Taxonomy" id="230148"/>
    <lineage>
        <taxon>Eukaryota</taxon>
        <taxon>Metazoa</taxon>
        <taxon>Chordata</taxon>
        <taxon>Craniata</taxon>
        <taxon>Vertebrata</taxon>
        <taxon>Euteleostomi</taxon>
        <taxon>Actinopterygii</taxon>
        <taxon>Neopterygii</taxon>
        <taxon>Teleostei</taxon>
        <taxon>Neoteleostei</taxon>
        <taxon>Acanthomorphata</taxon>
        <taxon>Eupercaria</taxon>
        <taxon>Perciformes</taxon>
        <taxon>Cottioidei</taxon>
        <taxon>Cottales</taxon>
        <taxon>Liparidae</taxon>
        <taxon>Liparis</taxon>
    </lineage>
</organism>
<keyword evidence="8" id="KW-1185">Reference proteome</keyword>
<keyword evidence="4" id="KW-0325">Glycoprotein</keyword>
<dbReference type="InterPro" id="IPR013151">
    <property type="entry name" value="Immunoglobulin_dom"/>
</dbReference>
<dbReference type="GO" id="GO:0007416">
    <property type="term" value="P:synapse assembly"/>
    <property type="evidence" value="ECO:0007669"/>
    <property type="project" value="TreeGrafter"/>
</dbReference>
<comment type="subcellular location">
    <subcellularLocation>
        <location evidence="1">Membrane</location>
        <topology evidence="1">Single-pass type I membrane protein</topology>
    </subcellularLocation>
</comment>
<evidence type="ECO:0000313" key="7">
    <source>
        <dbReference type="EMBL" id="TNN83829.1"/>
    </source>
</evidence>
<dbReference type="SUPFAM" id="SSF48726">
    <property type="entry name" value="Immunoglobulin"/>
    <property type="match status" value="1"/>
</dbReference>
<dbReference type="Proteomes" id="UP000314294">
    <property type="component" value="Unassembled WGS sequence"/>
</dbReference>
<evidence type="ECO:0000259" key="6">
    <source>
        <dbReference type="PROSITE" id="PS50835"/>
    </source>
</evidence>
<sequence length="137" mass="14900">MDDSVFECQAVQAAMRSRPARLTVLVPPEDPVIGGGPVVGLRAGDPLNLTCHADNAKPAASIIWIRNGEVLNGATYSKVGIAVCVCHTMFEVIGERVIKGEGYMVTVLSFSVFIKCIRDIRNENTCNFKLFACPRFL</sequence>
<keyword evidence="3" id="KW-1015">Disulfide bond</keyword>
<keyword evidence="2" id="KW-0472">Membrane</keyword>
<evidence type="ECO:0000256" key="3">
    <source>
        <dbReference type="ARBA" id="ARBA00023157"/>
    </source>
</evidence>
<dbReference type="GO" id="GO:0098609">
    <property type="term" value="P:cell-cell adhesion"/>
    <property type="evidence" value="ECO:0007669"/>
    <property type="project" value="TreeGrafter"/>
</dbReference>
<dbReference type="PROSITE" id="PS50835">
    <property type="entry name" value="IG_LIKE"/>
    <property type="match status" value="1"/>
</dbReference>
<dbReference type="AlphaFoldDB" id="A0A4Z2J0U0"/>
<dbReference type="EMBL" id="SRLO01000031">
    <property type="protein sequence ID" value="TNN83829.1"/>
    <property type="molecule type" value="Genomic_DNA"/>
</dbReference>
<dbReference type="InterPro" id="IPR013783">
    <property type="entry name" value="Ig-like_fold"/>
</dbReference>
<dbReference type="GO" id="GO:0005911">
    <property type="term" value="C:cell-cell junction"/>
    <property type="evidence" value="ECO:0007669"/>
    <property type="project" value="TreeGrafter"/>
</dbReference>
<dbReference type="OrthoDB" id="6413693at2759"/>
<evidence type="ECO:0000256" key="5">
    <source>
        <dbReference type="ARBA" id="ARBA00023319"/>
    </source>
</evidence>
<dbReference type="InterPro" id="IPR007110">
    <property type="entry name" value="Ig-like_dom"/>
</dbReference>